<dbReference type="AlphaFoldDB" id="A0A8E2F7B1"/>
<feature type="repeat" description="ANK" evidence="2">
    <location>
        <begin position="457"/>
        <end position="489"/>
    </location>
</feature>
<sequence length="519" mass="58473">MKQLCRKKDSIPKWLLKFKENSYDSSTVSKQDPFISLAETFDTVFIIIDALDECPRDERHKILQFVTEIVNKLPCAKIFVTSRRESDIVDAFQSNETPTIQIKAESVAADIELFAKDEVSRLRKIQGGKRLRLQNDALEEKIVTTLADRAEGMFLWVNLQLQHLCRVSQARKDRLIEAALDEMPKGLNATYIRIVQQIDAQEPYMKDLGFKCLAWVLYAKRRLHIRELKEALATKSPIENTKDLELDEVDVILESCANLVTIENKIVRPIHYSAQEFFTKPCEETVQGSPLEQLRHPDVVHKFLATTCLWYLSTDVLAKGPYGNIEFRELGWEHPFVIYAARFFDKHLCENIVDEETISLVTNLLQREGPELQAILQAMAVRELGSIYIDFAAVDFFVSATTILYATHLIDIPQIAKQYSGLPMPKYALHRASSTGLVEVMGRLIATGCVIDEKDNDGTTPLYHSCREGHMEAVKLLLGAGADVNAQGGKHGSALHVALLSGHEPVVKQLIDAGVDLNA</sequence>
<dbReference type="InterPro" id="IPR002110">
    <property type="entry name" value="Ankyrin_rpt"/>
</dbReference>
<dbReference type="InterPro" id="IPR027417">
    <property type="entry name" value="P-loop_NTPase"/>
</dbReference>
<feature type="domain" description="GPI inositol-deacylase winged helix" evidence="3">
    <location>
        <begin position="207"/>
        <end position="280"/>
    </location>
</feature>
<dbReference type="OrthoDB" id="4772757at2759"/>
<evidence type="ECO:0000313" key="6">
    <source>
        <dbReference type="Proteomes" id="UP000250140"/>
    </source>
</evidence>
<feature type="domain" description="Nephrocystin 3-like N-terminal" evidence="4">
    <location>
        <begin position="2"/>
        <end position="83"/>
    </location>
</feature>
<organism evidence="5 6">
    <name type="scientific">Glonium stellatum</name>
    <dbReference type="NCBI Taxonomy" id="574774"/>
    <lineage>
        <taxon>Eukaryota</taxon>
        <taxon>Fungi</taxon>
        <taxon>Dikarya</taxon>
        <taxon>Ascomycota</taxon>
        <taxon>Pezizomycotina</taxon>
        <taxon>Dothideomycetes</taxon>
        <taxon>Pleosporomycetidae</taxon>
        <taxon>Gloniales</taxon>
        <taxon>Gloniaceae</taxon>
        <taxon>Glonium</taxon>
    </lineage>
</organism>
<dbReference type="PRINTS" id="PR01415">
    <property type="entry name" value="ANKYRIN"/>
</dbReference>
<evidence type="ECO:0000313" key="5">
    <source>
        <dbReference type="EMBL" id="OCL11618.1"/>
    </source>
</evidence>
<evidence type="ECO:0000256" key="2">
    <source>
        <dbReference type="PROSITE-ProRule" id="PRU00023"/>
    </source>
</evidence>
<dbReference type="InterPro" id="IPR054471">
    <property type="entry name" value="GPIID_WHD"/>
</dbReference>
<gene>
    <name evidence="5" type="ORF">AOQ84DRAFT_422946</name>
</gene>
<dbReference type="PROSITE" id="PS50297">
    <property type="entry name" value="ANK_REP_REGION"/>
    <property type="match status" value="2"/>
</dbReference>
<feature type="repeat" description="ANK" evidence="2">
    <location>
        <begin position="490"/>
        <end position="519"/>
    </location>
</feature>
<dbReference type="Pfam" id="PF22939">
    <property type="entry name" value="WHD_GPIID"/>
    <property type="match status" value="1"/>
</dbReference>
<accession>A0A8E2F7B1</accession>
<dbReference type="PROSITE" id="PS50088">
    <property type="entry name" value="ANK_REPEAT"/>
    <property type="match status" value="2"/>
</dbReference>
<dbReference type="InterPro" id="IPR056884">
    <property type="entry name" value="NPHP3-like_N"/>
</dbReference>
<dbReference type="Proteomes" id="UP000250140">
    <property type="component" value="Unassembled WGS sequence"/>
</dbReference>
<dbReference type="InterPro" id="IPR036770">
    <property type="entry name" value="Ankyrin_rpt-contain_sf"/>
</dbReference>
<keyword evidence="1" id="KW-0677">Repeat</keyword>
<dbReference type="EMBL" id="KV749022">
    <property type="protein sequence ID" value="OCL11618.1"/>
    <property type="molecule type" value="Genomic_DNA"/>
</dbReference>
<protein>
    <submittedName>
        <fullName evidence="5">Uncharacterized protein</fullName>
    </submittedName>
</protein>
<dbReference type="Pfam" id="PF12796">
    <property type="entry name" value="Ank_2"/>
    <property type="match status" value="1"/>
</dbReference>
<feature type="non-terminal residue" evidence="5">
    <location>
        <position position="1"/>
    </location>
</feature>
<name>A0A8E2F7B1_9PEZI</name>
<reference evidence="5 6" key="1">
    <citation type="journal article" date="2016" name="Nat. Commun.">
        <title>Ectomycorrhizal ecology is imprinted in the genome of the dominant symbiotic fungus Cenococcum geophilum.</title>
        <authorList>
            <consortium name="DOE Joint Genome Institute"/>
            <person name="Peter M."/>
            <person name="Kohler A."/>
            <person name="Ohm R.A."/>
            <person name="Kuo A."/>
            <person name="Krutzmann J."/>
            <person name="Morin E."/>
            <person name="Arend M."/>
            <person name="Barry K.W."/>
            <person name="Binder M."/>
            <person name="Choi C."/>
            <person name="Clum A."/>
            <person name="Copeland A."/>
            <person name="Grisel N."/>
            <person name="Haridas S."/>
            <person name="Kipfer T."/>
            <person name="LaButti K."/>
            <person name="Lindquist E."/>
            <person name="Lipzen A."/>
            <person name="Maire R."/>
            <person name="Meier B."/>
            <person name="Mihaltcheva S."/>
            <person name="Molinier V."/>
            <person name="Murat C."/>
            <person name="Poggeler S."/>
            <person name="Quandt C.A."/>
            <person name="Sperisen C."/>
            <person name="Tritt A."/>
            <person name="Tisserant E."/>
            <person name="Crous P.W."/>
            <person name="Henrissat B."/>
            <person name="Nehls U."/>
            <person name="Egli S."/>
            <person name="Spatafora J.W."/>
            <person name="Grigoriev I.V."/>
            <person name="Martin F.M."/>
        </authorList>
    </citation>
    <scope>NUCLEOTIDE SEQUENCE [LARGE SCALE GENOMIC DNA]</scope>
    <source>
        <strain evidence="5 6">CBS 207.34</strain>
    </source>
</reference>
<dbReference type="PANTHER" id="PTHR10039:SF16">
    <property type="entry name" value="GPI INOSITOL-DEACYLASE"/>
    <property type="match status" value="1"/>
</dbReference>
<proteinExistence type="predicted"/>
<evidence type="ECO:0000259" key="4">
    <source>
        <dbReference type="Pfam" id="PF24883"/>
    </source>
</evidence>
<evidence type="ECO:0000256" key="1">
    <source>
        <dbReference type="ARBA" id="ARBA00022737"/>
    </source>
</evidence>
<dbReference type="PANTHER" id="PTHR10039">
    <property type="entry name" value="AMELOGENIN"/>
    <property type="match status" value="1"/>
</dbReference>
<dbReference type="SMART" id="SM00248">
    <property type="entry name" value="ANK"/>
    <property type="match status" value="3"/>
</dbReference>
<dbReference type="Gene3D" id="3.40.50.300">
    <property type="entry name" value="P-loop containing nucleotide triphosphate hydrolases"/>
    <property type="match status" value="1"/>
</dbReference>
<evidence type="ECO:0000259" key="3">
    <source>
        <dbReference type="Pfam" id="PF22939"/>
    </source>
</evidence>
<dbReference type="Pfam" id="PF24883">
    <property type="entry name" value="NPHP3_N"/>
    <property type="match status" value="1"/>
</dbReference>
<keyword evidence="6" id="KW-1185">Reference proteome</keyword>
<dbReference type="Gene3D" id="1.25.40.20">
    <property type="entry name" value="Ankyrin repeat-containing domain"/>
    <property type="match status" value="1"/>
</dbReference>
<keyword evidence="2" id="KW-0040">ANK repeat</keyword>
<dbReference type="SUPFAM" id="SSF48403">
    <property type="entry name" value="Ankyrin repeat"/>
    <property type="match status" value="1"/>
</dbReference>